<comment type="caution">
    <text evidence="1">The sequence shown here is derived from an EMBL/GenBank/DDBJ whole genome shotgun (WGS) entry which is preliminary data.</text>
</comment>
<protein>
    <submittedName>
        <fullName evidence="1">Uncharacterized protein</fullName>
    </submittedName>
</protein>
<dbReference type="EMBL" id="JANBPW010000237">
    <property type="protein sequence ID" value="KAJ1950297.1"/>
    <property type="molecule type" value="Genomic_DNA"/>
</dbReference>
<reference evidence="1" key="1">
    <citation type="submission" date="2022-07" db="EMBL/GenBank/DDBJ databases">
        <title>Phylogenomic reconstructions and comparative analyses of Kickxellomycotina fungi.</title>
        <authorList>
            <person name="Reynolds N.K."/>
            <person name="Stajich J.E."/>
            <person name="Barry K."/>
            <person name="Grigoriev I.V."/>
            <person name="Crous P."/>
            <person name="Smith M.E."/>
        </authorList>
    </citation>
    <scope>NUCLEOTIDE SEQUENCE</scope>
    <source>
        <strain evidence="1">NRRL 5244</strain>
    </source>
</reference>
<evidence type="ECO:0000313" key="1">
    <source>
        <dbReference type="EMBL" id="KAJ1950297.1"/>
    </source>
</evidence>
<accession>A0ACC1JFZ0</accession>
<organism evidence="1 2">
    <name type="scientific">Linderina macrospora</name>
    <dbReference type="NCBI Taxonomy" id="4868"/>
    <lineage>
        <taxon>Eukaryota</taxon>
        <taxon>Fungi</taxon>
        <taxon>Fungi incertae sedis</taxon>
        <taxon>Zoopagomycota</taxon>
        <taxon>Kickxellomycotina</taxon>
        <taxon>Kickxellomycetes</taxon>
        <taxon>Kickxellales</taxon>
        <taxon>Kickxellaceae</taxon>
        <taxon>Linderina</taxon>
    </lineage>
</organism>
<proteinExistence type="predicted"/>
<sequence length="341" mass="39239">MASIRCRPLVLSILRTAIRPATTATATTTMRHYSEKHRQHSGPEFATTVDSLKQAVRVGKDEELSNRQLFSRLKPDAKTLDTLDMLQLGTEKRGRFERRKWFRYNEPDVKLPHINFFAGALTAESFPAETLPEIGFVGRSNVGKSTLVNMLCGSSAARVSERPGLTQQINFYTADNDFHLVDMPGYGFAYAKEEQKQAWVPLIESYVRDRKRLKRVMLLLDARHGIKTNDREFMALLERTGTKYQVVMTKCDLVSRIDLAKRHLLVVQETQKARNCIPRVLMVSAKNERGLNELRKEILHTCGLGKKYLAMHKKKEVIARTEYMEQLDIFKETARPKKRRQ</sequence>
<gene>
    <name evidence="1" type="ORF">FBU59_000744</name>
</gene>
<name>A0ACC1JFZ0_9FUNG</name>
<dbReference type="Proteomes" id="UP001150603">
    <property type="component" value="Unassembled WGS sequence"/>
</dbReference>
<evidence type="ECO:0000313" key="2">
    <source>
        <dbReference type="Proteomes" id="UP001150603"/>
    </source>
</evidence>
<keyword evidence="2" id="KW-1185">Reference proteome</keyword>